<dbReference type="AlphaFoldDB" id="T0Z3E3"/>
<protein>
    <submittedName>
        <fullName evidence="1">Glycosyl transferase, group 1 family protein</fullName>
    </submittedName>
</protein>
<dbReference type="Gene3D" id="3.40.50.2000">
    <property type="entry name" value="Glycogen Phosphorylase B"/>
    <property type="match status" value="2"/>
</dbReference>
<dbReference type="PANTHER" id="PTHR45947">
    <property type="entry name" value="SULFOQUINOVOSYL TRANSFERASE SQD2"/>
    <property type="match status" value="1"/>
</dbReference>
<dbReference type="EMBL" id="AUZX01012572">
    <property type="protein sequence ID" value="EQD38837.1"/>
    <property type="molecule type" value="Genomic_DNA"/>
</dbReference>
<reference evidence="1" key="1">
    <citation type="submission" date="2013-08" db="EMBL/GenBank/DDBJ databases">
        <authorList>
            <person name="Mendez C."/>
            <person name="Richter M."/>
            <person name="Ferrer M."/>
            <person name="Sanchez J."/>
        </authorList>
    </citation>
    <scope>NUCLEOTIDE SEQUENCE</scope>
</reference>
<comment type="caution">
    <text evidence="1">The sequence shown here is derived from an EMBL/GenBank/DDBJ whole genome shotgun (WGS) entry which is preliminary data.</text>
</comment>
<reference evidence="1" key="2">
    <citation type="journal article" date="2014" name="ISME J.">
        <title>Microbial stratification in low pH oxic and suboxic macroscopic growths along an acid mine drainage.</title>
        <authorList>
            <person name="Mendez-Garcia C."/>
            <person name="Mesa V."/>
            <person name="Sprenger R.R."/>
            <person name="Richter M."/>
            <person name="Diez M.S."/>
            <person name="Solano J."/>
            <person name="Bargiela R."/>
            <person name="Golyshina O.V."/>
            <person name="Manteca A."/>
            <person name="Ramos J.L."/>
            <person name="Gallego J.R."/>
            <person name="Llorente I."/>
            <person name="Martins Dos Santos V.A."/>
            <person name="Jensen O.N."/>
            <person name="Pelaez A.I."/>
            <person name="Sanchez J."/>
            <person name="Ferrer M."/>
        </authorList>
    </citation>
    <scope>NUCLEOTIDE SEQUENCE</scope>
</reference>
<keyword evidence="1" id="KW-0808">Transferase</keyword>
<name>T0Z3E3_9ZZZZ</name>
<sequence length="147" mass="16449">MPCAAFCHSNLPRIAGRRFGSLSERLLSRYLRELYGKFDVVFAPSRLMLDFLASLGIRHVVRQPLGVDARVFHPCRRGPWLRGRLGLGSAARVLVYAGRFSSEKNLPVLLRTFAALGRPYHLLLIGGGRAARLAPNVTRRPVPPRQH</sequence>
<accession>T0Z3E3</accession>
<proteinExistence type="predicted"/>
<dbReference type="GO" id="GO:0016757">
    <property type="term" value="F:glycosyltransferase activity"/>
    <property type="evidence" value="ECO:0007669"/>
    <property type="project" value="TreeGrafter"/>
</dbReference>
<organism evidence="1">
    <name type="scientific">mine drainage metagenome</name>
    <dbReference type="NCBI Taxonomy" id="410659"/>
    <lineage>
        <taxon>unclassified sequences</taxon>
        <taxon>metagenomes</taxon>
        <taxon>ecological metagenomes</taxon>
    </lineage>
</organism>
<dbReference type="InterPro" id="IPR050194">
    <property type="entry name" value="Glycosyltransferase_grp1"/>
</dbReference>
<dbReference type="SUPFAM" id="SSF53756">
    <property type="entry name" value="UDP-Glycosyltransferase/glycogen phosphorylase"/>
    <property type="match status" value="1"/>
</dbReference>
<gene>
    <name evidence="1" type="ORF">B1A_17105</name>
</gene>
<evidence type="ECO:0000313" key="1">
    <source>
        <dbReference type="EMBL" id="EQD38837.1"/>
    </source>
</evidence>
<dbReference type="PANTHER" id="PTHR45947:SF3">
    <property type="entry name" value="SULFOQUINOVOSYL TRANSFERASE SQD2"/>
    <property type="match status" value="1"/>
</dbReference>